<name>A0ABM9AA78_9GAMM</name>
<accession>A0ABM9AA78</accession>
<dbReference type="PANTHER" id="PTHR35564">
    <property type="match status" value="1"/>
</dbReference>
<sequence>MATSRRRKSPALMARLAREPFKFEFFQAVRLLERAGMSANNGTSLVAEGAPPSKEVVRFSSRSQLTFNAADIQKIGPSKSRPEQYSMEVNFTGLAGSQGVLPHYLSEIIQLRQREKDSAFKDYLDIFNHRNVSLLYKSWQKHRLPAAVERHHLANQKGLDIYSDILCSLAGFNQNQQHLWPLSADSVAGVSGLLARTTMTADSLAAMIKHQFGLTVSVEQFIGQWQSIDPRVQTRLPSADCVNGLNNQLGKNVVIGSNSWQLQNRFRVHVEPLDYQRQMQLTPGSAEMKQLTAMIKLAAGVDLDFDISITVDQTTIQSAQLIDKKYRPILGWNTHLSQHDDGNKKVTNVLISPQ</sequence>
<reference evidence="1" key="1">
    <citation type="submission" date="2021-12" db="EMBL/GenBank/DDBJ databases">
        <authorList>
            <person name="Rodrigo-Torres L."/>
            <person name="Arahal R. D."/>
            <person name="Lucena T."/>
        </authorList>
    </citation>
    <scope>NUCLEOTIDE SEQUENCE</scope>
    <source>
        <strain evidence="1">CECT 8267</strain>
    </source>
</reference>
<dbReference type="RefSeq" id="WP_354001872.1">
    <property type="nucleotide sequence ID" value="NZ_CAKLPX010000001.1"/>
</dbReference>
<evidence type="ECO:0000313" key="2">
    <source>
        <dbReference type="Proteomes" id="UP000838100"/>
    </source>
</evidence>
<dbReference type="EMBL" id="CAKLPX010000001">
    <property type="protein sequence ID" value="CAH0990138.1"/>
    <property type="molecule type" value="Genomic_DNA"/>
</dbReference>
<evidence type="ECO:0000313" key="1">
    <source>
        <dbReference type="EMBL" id="CAH0990138.1"/>
    </source>
</evidence>
<dbReference type="InterPro" id="IPR010732">
    <property type="entry name" value="T6SS_TssG-like"/>
</dbReference>
<protein>
    <recommendedName>
        <fullName evidence="3">Type VI secretion system baseplate subunit TssG</fullName>
    </recommendedName>
</protein>
<dbReference type="PANTHER" id="PTHR35564:SF4">
    <property type="entry name" value="CYTOPLASMIC PROTEIN"/>
    <property type="match status" value="1"/>
</dbReference>
<gene>
    <name evidence="1" type="ORF">SIN8267_00223</name>
</gene>
<dbReference type="Proteomes" id="UP000838100">
    <property type="component" value="Unassembled WGS sequence"/>
</dbReference>
<organism evidence="1 2">
    <name type="scientific">Sinobacterium norvegicum</name>
    <dbReference type="NCBI Taxonomy" id="1641715"/>
    <lineage>
        <taxon>Bacteria</taxon>
        <taxon>Pseudomonadati</taxon>
        <taxon>Pseudomonadota</taxon>
        <taxon>Gammaproteobacteria</taxon>
        <taxon>Cellvibrionales</taxon>
        <taxon>Spongiibacteraceae</taxon>
        <taxon>Sinobacterium</taxon>
    </lineage>
</organism>
<proteinExistence type="predicted"/>
<dbReference type="NCBIfam" id="TIGR03347">
    <property type="entry name" value="VI_chp_1"/>
    <property type="match status" value="1"/>
</dbReference>
<dbReference type="Pfam" id="PF06996">
    <property type="entry name" value="T6SS_TssG"/>
    <property type="match status" value="1"/>
</dbReference>
<evidence type="ECO:0008006" key="3">
    <source>
        <dbReference type="Google" id="ProtNLM"/>
    </source>
</evidence>
<keyword evidence="2" id="KW-1185">Reference proteome</keyword>
<comment type="caution">
    <text evidence="1">The sequence shown here is derived from an EMBL/GenBank/DDBJ whole genome shotgun (WGS) entry which is preliminary data.</text>
</comment>